<comment type="catalytic activity">
    <reaction evidence="3">
        <text>D-glucose + ATP = D-glucose 6-phosphate + ADP + H(+)</text>
        <dbReference type="Rhea" id="RHEA:17825"/>
        <dbReference type="ChEBI" id="CHEBI:4167"/>
        <dbReference type="ChEBI" id="CHEBI:15378"/>
        <dbReference type="ChEBI" id="CHEBI:30616"/>
        <dbReference type="ChEBI" id="CHEBI:61548"/>
        <dbReference type="ChEBI" id="CHEBI:456216"/>
        <dbReference type="EC" id="2.7.1.2"/>
    </reaction>
</comment>
<comment type="caution">
    <text evidence="5">The sequence shown here is derived from an EMBL/GenBank/DDBJ whole genome shotgun (WGS) entry which is preliminary data.</text>
</comment>
<keyword evidence="6" id="KW-1185">Reference proteome</keyword>
<keyword evidence="3" id="KW-0324">Glycolysis</keyword>
<dbReference type="Gene3D" id="3.30.420.40">
    <property type="match status" value="1"/>
</dbReference>
<keyword evidence="3" id="KW-0067">ATP-binding</keyword>
<accession>A0ABW0S178</accession>
<dbReference type="NCBIfam" id="NF001416">
    <property type="entry name" value="PRK00292.1-3"/>
    <property type="match status" value="1"/>
</dbReference>
<proteinExistence type="inferred from homology"/>
<evidence type="ECO:0000256" key="1">
    <source>
        <dbReference type="ARBA" id="ARBA00022679"/>
    </source>
</evidence>
<protein>
    <recommendedName>
        <fullName evidence="3">Glucokinase</fullName>
        <ecNumber evidence="3">2.7.1.2</ecNumber>
    </recommendedName>
    <alternativeName>
        <fullName evidence="3">Glucose kinase</fullName>
    </alternativeName>
</protein>
<dbReference type="EC" id="2.7.1.2" evidence="3"/>
<dbReference type="InterPro" id="IPR050201">
    <property type="entry name" value="Bacterial_glucokinase"/>
</dbReference>
<keyword evidence="3" id="KW-0963">Cytoplasm</keyword>
<dbReference type="HAMAP" id="MF_00524">
    <property type="entry name" value="Glucokinase"/>
    <property type="match status" value="1"/>
</dbReference>
<dbReference type="InterPro" id="IPR003836">
    <property type="entry name" value="Glucokinase"/>
</dbReference>
<feature type="binding site" evidence="3">
    <location>
        <begin position="30"/>
        <end position="35"/>
    </location>
    <ligand>
        <name>ATP</name>
        <dbReference type="ChEBI" id="CHEBI:30616"/>
    </ligand>
</feature>
<sequence>MTVAPASAALQPSAASVTPLAAHASPRLLADIGGTNARFALELGAGRVNHIEVLACSAYPTLGDAMRAYLALPDVAAAGAVRHAAIAIANPVMGDMVRMTNHHWEFSIEALRRECGFDTFVVVNDFEALAMALPWLLDADKVQVGGGAPVTGAPIGLLGAGTGLGVSGLVPAPDGKSWTALRSEGGHVTFSPANETELAILQYAWREFEHVSAERLLSGAGVELIYRALADHRKLAAGPLDAPEISRRALAGECALCEEVVEAFCGMLGTVAGNLAVTLGAQGGVYIGGGIVPRLGERFARSCFRRRFEQKGRFAGYLAAVPTYVITAEYPAFLGVSAILAERLGA</sequence>
<dbReference type="Pfam" id="PF02685">
    <property type="entry name" value="Glucokinase"/>
    <property type="match status" value="1"/>
</dbReference>
<keyword evidence="2 3" id="KW-0418">Kinase</keyword>
<dbReference type="CDD" id="cd24008">
    <property type="entry name" value="ASKHA_NBD_GLK"/>
    <property type="match status" value="1"/>
</dbReference>
<dbReference type="Gene3D" id="3.40.367.20">
    <property type="match status" value="1"/>
</dbReference>
<dbReference type="NCBIfam" id="TIGR00749">
    <property type="entry name" value="glk"/>
    <property type="match status" value="1"/>
</dbReference>
<evidence type="ECO:0000256" key="2">
    <source>
        <dbReference type="ARBA" id="ARBA00022777"/>
    </source>
</evidence>
<evidence type="ECO:0000313" key="5">
    <source>
        <dbReference type="EMBL" id="MFC5550799.1"/>
    </source>
</evidence>
<keyword evidence="1 3" id="KW-0808">Transferase</keyword>
<dbReference type="PANTHER" id="PTHR47690:SF1">
    <property type="entry name" value="GLUCOKINASE"/>
    <property type="match status" value="1"/>
</dbReference>
<dbReference type="PANTHER" id="PTHR47690">
    <property type="entry name" value="GLUCOKINASE"/>
    <property type="match status" value="1"/>
</dbReference>
<dbReference type="GO" id="GO:0004340">
    <property type="term" value="F:glucokinase activity"/>
    <property type="evidence" value="ECO:0007669"/>
    <property type="project" value="UniProtKB-EC"/>
</dbReference>
<name>A0ABW0S178_9BURK</name>
<dbReference type="SUPFAM" id="SSF53067">
    <property type="entry name" value="Actin-like ATPase domain"/>
    <property type="match status" value="1"/>
</dbReference>
<comment type="similarity">
    <text evidence="3 4">Belongs to the bacterial glucokinase family.</text>
</comment>
<evidence type="ECO:0000256" key="4">
    <source>
        <dbReference type="RuleBase" id="RU004046"/>
    </source>
</evidence>
<dbReference type="EMBL" id="JBHSMZ010000016">
    <property type="protein sequence ID" value="MFC5550799.1"/>
    <property type="molecule type" value="Genomic_DNA"/>
</dbReference>
<dbReference type="InterPro" id="IPR043129">
    <property type="entry name" value="ATPase_NBD"/>
</dbReference>
<gene>
    <name evidence="3" type="primary">glk</name>
    <name evidence="5" type="ORF">ACFPO9_19965</name>
</gene>
<organism evidence="5 6">
    <name type="scientific">Massilia aerilata</name>
    <dbReference type="NCBI Taxonomy" id="453817"/>
    <lineage>
        <taxon>Bacteria</taxon>
        <taxon>Pseudomonadati</taxon>
        <taxon>Pseudomonadota</taxon>
        <taxon>Betaproteobacteria</taxon>
        <taxon>Burkholderiales</taxon>
        <taxon>Oxalobacteraceae</taxon>
        <taxon>Telluria group</taxon>
        <taxon>Massilia</taxon>
    </lineage>
</organism>
<reference evidence="6" key="1">
    <citation type="journal article" date="2019" name="Int. J. Syst. Evol. Microbiol.">
        <title>The Global Catalogue of Microorganisms (GCM) 10K type strain sequencing project: providing services to taxonomists for standard genome sequencing and annotation.</title>
        <authorList>
            <consortium name="The Broad Institute Genomics Platform"/>
            <consortium name="The Broad Institute Genome Sequencing Center for Infectious Disease"/>
            <person name="Wu L."/>
            <person name="Ma J."/>
        </authorList>
    </citation>
    <scope>NUCLEOTIDE SEQUENCE [LARGE SCALE GENOMIC DNA]</scope>
    <source>
        <strain evidence="6">CGMCC 4.5798</strain>
    </source>
</reference>
<keyword evidence="3" id="KW-0547">Nucleotide-binding</keyword>
<dbReference type="RefSeq" id="WP_379773939.1">
    <property type="nucleotide sequence ID" value="NZ_JBHSMZ010000016.1"/>
</dbReference>
<dbReference type="Proteomes" id="UP001596086">
    <property type="component" value="Unassembled WGS sequence"/>
</dbReference>
<evidence type="ECO:0000313" key="6">
    <source>
        <dbReference type="Proteomes" id="UP001596086"/>
    </source>
</evidence>
<comment type="subcellular location">
    <subcellularLocation>
        <location evidence="3">Cytoplasm</location>
    </subcellularLocation>
</comment>
<evidence type="ECO:0000256" key="3">
    <source>
        <dbReference type="HAMAP-Rule" id="MF_00524"/>
    </source>
</evidence>